<dbReference type="OrthoDB" id="9785687at2"/>
<evidence type="ECO:0000313" key="9">
    <source>
        <dbReference type="EMBL" id="SHK42382.1"/>
    </source>
</evidence>
<evidence type="ECO:0000256" key="2">
    <source>
        <dbReference type="ARBA" id="ARBA00008857"/>
    </source>
</evidence>
<dbReference type="Pfam" id="PF14659">
    <property type="entry name" value="Phage_int_SAM_3"/>
    <property type="match status" value="1"/>
</dbReference>
<evidence type="ECO:0000259" key="8">
    <source>
        <dbReference type="PROSITE" id="PS51900"/>
    </source>
</evidence>
<evidence type="ECO:0000256" key="1">
    <source>
        <dbReference type="ARBA" id="ARBA00003283"/>
    </source>
</evidence>
<dbReference type="InterPro" id="IPR050808">
    <property type="entry name" value="Phage_Integrase"/>
</dbReference>
<evidence type="ECO:0000256" key="4">
    <source>
        <dbReference type="ARBA" id="ARBA00023125"/>
    </source>
</evidence>
<dbReference type="CDD" id="cd01189">
    <property type="entry name" value="INT_ICEBs1_C_like"/>
    <property type="match status" value="1"/>
</dbReference>
<dbReference type="Gene3D" id="1.10.443.10">
    <property type="entry name" value="Intergrase catalytic core"/>
    <property type="match status" value="1"/>
</dbReference>
<dbReference type="InterPro" id="IPR004107">
    <property type="entry name" value="Integrase_SAM-like_N"/>
</dbReference>
<dbReference type="Gene3D" id="1.10.150.130">
    <property type="match status" value="1"/>
</dbReference>
<organism evidence="9 10">
    <name type="scientific">Desulforamulus aeronauticus DSM 10349</name>
    <dbReference type="NCBI Taxonomy" id="1121421"/>
    <lineage>
        <taxon>Bacteria</taxon>
        <taxon>Bacillati</taxon>
        <taxon>Bacillota</taxon>
        <taxon>Clostridia</taxon>
        <taxon>Eubacteriales</taxon>
        <taxon>Peptococcaceae</taxon>
        <taxon>Desulforamulus</taxon>
    </lineage>
</organism>
<dbReference type="AlphaFoldDB" id="A0A1M6SC99"/>
<dbReference type="Pfam" id="PF00589">
    <property type="entry name" value="Phage_integrase"/>
    <property type="match status" value="1"/>
</dbReference>
<dbReference type="GO" id="GO:0003677">
    <property type="term" value="F:DNA binding"/>
    <property type="evidence" value="ECO:0007669"/>
    <property type="project" value="UniProtKB-UniRule"/>
</dbReference>
<comment type="similarity">
    <text evidence="2">Belongs to the 'phage' integrase family.</text>
</comment>
<keyword evidence="3" id="KW-0229">DNA integration</keyword>
<dbReference type="STRING" id="1121421.SAMN02745123_01804"/>
<feature type="domain" description="Tyr recombinase" evidence="7">
    <location>
        <begin position="164"/>
        <end position="353"/>
    </location>
</feature>
<keyword evidence="4 6" id="KW-0238">DNA-binding</keyword>
<keyword evidence="10" id="KW-1185">Reference proteome</keyword>
<evidence type="ECO:0000259" key="7">
    <source>
        <dbReference type="PROSITE" id="PS51898"/>
    </source>
</evidence>
<sequence>MAQIKKLKDKKNAYVITVYLGKDSNGKKITKSKKFEGSKPEAKQFANVFEAQLKQNSNLDSLMSMKDYLQYWLEKIKSEIDERTFETYSYHVNRLTPYIGKIKLVDLKPLILEDKLRPLQNELSPKTIKGIYGTLRTAIRRAIKWDLLIKDVTIGLTPPKNSRKERRVLNWDEIKILKELGKGYKHYPIILILLVTGMRLGEVLGLKWKDVNFTKNAITIQRSVNIRKRTVKDEPKTMNSLRTIILDQETMNLLKEIKGTKKVQTISINNSLIFQENGKPISSSAVRNTFNRMLNKSGLPHMRVHDLRHTAVSIMLDSGYTLAEVAYLIGDTIETITRTYAHLIRKGLNIMDSVMAKQQSE</sequence>
<dbReference type="InterPro" id="IPR002104">
    <property type="entry name" value="Integrase_catalytic"/>
</dbReference>
<evidence type="ECO:0000256" key="3">
    <source>
        <dbReference type="ARBA" id="ARBA00022908"/>
    </source>
</evidence>
<dbReference type="GO" id="GO:0006310">
    <property type="term" value="P:DNA recombination"/>
    <property type="evidence" value="ECO:0007669"/>
    <property type="project" value="UniProtKB-KW"/>
</dbReference>
<dbReference type="PANTHER" id="PTHR30629:SF2">
    <property type="entry name" value="PROPHAGE INTEGRASE INTS-RELATED"/>
    <property type="match status" value="1"/>
</dbReference>
<comment type="function">
    <text evidence="1">Site-specific tyrosine recombinase, which acts by catalyzing the cutting and rejoining of the recombining DNA molecules.</text>
</comment>
<dbReference type="InterPro" id="IPR013762">
    <property type="entry name" value="Integrase-like_cat_sf"/>
</dbReference>
<dbReference type="GO" id="GO:0015074">
    <property type="term" value="P:DNA integration"/>
    <property type="evidence" value="ECO:0007669"/>
    <property type="project" value="UniProtKB-KW"/>
</dbReference>
<evidence type="ECO:0000313" key="10">
    <source>
        <dbReference type="Proteomes" id="UP000183997"/>
    </source>
</evidence>
<dbReference type="PROSITE" id="PS51898">
    <property type="entry name" value="TYR_RECOMBINASE"/>
    <property type="match status" value="1"/>
</dbReference>
<feature type="domain" description="Core-binding (CB)" evidence="8">
    <location>
        <begin position="63"/>
        <end position="143"/>
    </location>
</feature>
<gene>
    <name evidence="9" type="ORF">SAMN02745123_01804</name>
</gene>
<dbReference type="InterPro" id="IPR010998">
    <property type="entry name" value="Integrase_recombinase_N"/>
</dbReference>
<evidence type="ECO:0000256" key="5">
    <source>
        <dbReference type="ARBA" id="ARBA00023172"/>
    </source>
</evidence>
<name>A0A1M6SC99_9FIRM</name>
<keyword evidence="5" id="KW-0233">DNA recombination</keyword>
<dbReference type="InterPro" id="IPR044068">
    <property type="entry name" value="CB"/>
</dbReference>
<dbReference type="Proteomes" id="UP000183997">
    <property type="component" value="Unassembled WGS sequence"/>
</dbReference>
<dbReference type="EMBL" id="FRAR01000013">
    <property type="protein sequence ID" value="SHK42382.1"/>
    <property type="molecule type" value="Genomic_DNA"/>
</dbReference>
<dbReference type="PANTHER" id="PTHR30629">
    <property type="entry name" value="PROPHAGE INTEGRASE"/>
    <property type="match status" value="1"/>
</dbReference>
<dbReference type="SUPFAM" id="SSF56349">
    <property type="entry name" value="DNA breaking-rejoining enzymes"/>
    <property type="match status" value="1"/>
</dbReference>
<dbReference type="InterPro" id="IPR011010">
    <property type="entry name" value="DNA_brk_join_enz"/>
</dbReference>
<proteinExistence type="inferred from homology"/>
<accession>A0A1M6SC99</accession>
<evidence type="ECO:0000256" key="6">
    <source>
        <dbReference type="PROSITE-ProRule" id="PRU01248"/>
    </source>
</evidence>
<dbReference type="RefSeq" id="WP_072913325.1">
    <property type="nucleotide sequence ID" value="NZ_FRAR01000013.1"/>
</dbReference>
<protein>
    <submittedName>
        <fullName evidence="9">Site-specific recombinase XerD</fullName>
    </submittedName>
</protein>
<reference evidence="10" key="1">
    <citation type="submission" date="2016-11" db="EMBL/GenBank/DDBJ databases">
        <authorList>
            <person name="Varghese N."/>
            <person name="Submissions S."/>
        </authorList>
    </citation>
    <scope>NUCLEOTIDE SEQUENCE [LARGE SCALE GENOMIC DNA]</scope>
    <source>
        <strain evidence="10">DSM 10349</strain>
    </source>
</reference>
<dbReference type="PROSITE" id="PS51900">
    <property type="entry name" value="CB"/>
    <property type="match status" value="1"/>
</dbReference>